<feature type="region of interest" description="Disordered" evidence="1">
    <location>
        <begin position="1"/>
        <end position="20"/>
    </location>
</feature>
<accession>A0ABY4C0L4</accession>
<protein>
    <recommendedName>
        <fullName evidence="4">DUF2384 domain-containing protein</fullName>
    </recommendedName>
</protein>
<keyword evidence="3" id="KW-1185">Reference proteome</keyword>
<feature type="compositionally biased region" description="Basic and acidic residues" evidence="1">
    <location>
        <begin position="1"/>
        <end position="12"/>
    </location>
</feature>
<gene>
    <name evidence="2" type="ORF">MTO99_04095</name>
</gene>
<evidence type="ECO:0008006" key="4">
    <source>
        <dbReference type="Google" id="ProtNLM"/>
    </source>
</evidence>
<dbReference type="Proteomes" id="UP000832097">
    <property type="component" value="Chromosome"/>
</dbReference>
<sequence>MPITQEPERGAEPHLSVRRHGSDEEFDLQILPLEAFHVIIVRRASEEPVDLDAAISASLKPGPVEVDLPPTASNLMVEFLARLQSAIAERGAHSLDDIDIPELADRLAAVLPTTTGSDWDRLVGPFYDTRALARWKNLSKQRLSVLRRERRLLGLTTADGELVHPSFQFDDGGGLLPHLPDLQDILERGIEDEWTRALWLNTPLELWGGLTAAQMLRGSRDDVAAVLRMAEQDIRARYA</sequence>
<reference evidence="2 3" key="1">
    <citation type="submission" date="2022-03" db="EMBL/GenBank/DDBJ databases">
        <title>Mucilaginibacter sp. isolated from the gut of Protaetia brevitarsis seulensis larvae.</title>
        <authorList>
            <person name="Won M."/>
            <person name="Kim S.-J."/>
            <person name="Kwon S.-W."/>
        </authorList>
    </citation>
    <scope>NUCLEOTIDE SEQUENCE [LARGE SCALE GENOMIC DNA]</scope>
    <source>
        <strain evidence="2 3">CFWR-12</strain>
    </source>
</reference>
<organism evidence="2 3">
    <name type="scientific">Agromyces larvae</name>
    <dbReference type="NCBI Taxonomy" id="2929802"/>
    <lineage>
        <taxon>Bacteria</taxon>
        <taxon>Bacillati</taxon>
        <taxon>Actinomycetota</taxon>
        <taxon>Actinomycetes</taxon>
        <taxon>Micrococcales</taxon>
        <taxon>Microbacteriaceae</taxon>
        <taxon>Agromyces</taxon>
    </lineage>
</organism>
<proteinExistence type="predicted"/>
<evidence type="ECO:0000313" key="2">
    <source>
        <dbReference type="EMBL" id="UOE44970.1"/>
    </source>
</evidence>
<dbReference type="RefSeq" id="WP_243557175.1">
    <property type="nucleotide sequence ID" value="NZ_CP094528.1"/>
</dbReference>
<evidence type="ECO:0000313" key="3">
    <source>
        <dbReference type="Proteomes" id="UP000832097"/>
    </source>
</evidence>
<name>A0ABY4C0L4_9MICO</name>
<dbReference type="EMBL" id="CP094528">
    <property type="protein sequence ID" value="UOE44970.1"/>
    <property type="molecule type" value="Genomic_DNA"/>
</dbReference>
<evidence type="ECO:0000256" key="1">
    <source>
        <dbReference type="SAM" id="MobiDB-lite"/>
    </source>
</evidence>